<evidence type="ECO:0000256" key="1">
    <source>
        <dbReference type="SAM" id="MobiDB-lite"/>
    </source>
</evidence>
<dbReference type="GO" id="GO:0046982">
    <property type="term" value="F:protein heterodimerization activity"/>
    <property type="evidence" value="ECO:0007669"/>
    <property type="project" value="InterPro"/>
</dbReference>
<gene>
    <name evidence="2" type="ORF">T310_6141</name>
</gene>
<evidence type="ECO:0000313" key="2">
    <source>
        <dbReference type="EMBL" id="KKA19878.1"/>
    </source>
</evidence>
<sequence>MATVRFSPDHIHVALLFVPSTCNTNSPVDGYNVVKSERKPRKTIQYKDLATAVSRIDNLEFLSDVIPKTTTYRQFKEKRAREAAQEAAAMEKGQRTLNGSSAVTENGINRSPAGPSILQNQTNNDGGRNDANGPTGSMPTLSLMVDRTDDNAPFQTEDVEMTG</sequence>
<dbReference type="SUPFAM" id="SSF47113">
    <property type="entry name" value="Histone-fold"/>
    <property type="match status" value="1"/>
</dbReference>
<dbReference type="Gene3D" id="1.10.20.10">
    <property type="entry name" value="Histone, subunit A"/>
    <property type="match status" value="1"/>
</dbReference>
<dbReference type="OrthoDB" id="636685at2759"/>
<dbReference type="STRING" id="1408163.A0A0F4YQH6"/>
<accession>A0A0F4YQH6</accession>
<evidence type="ECO:0000313" key="3">
    <source>
        <dbReference type="Proteomes" id="UP000053958"/>
    </source>
</evidence>
<proteinExistence type="predicted"/>
<evidence type="ECO:0008006" key="4">
    <source>
        <dbReference type="Google" id="ProtNLM"/>
    </source>
</evidence>
<dbReference type="InterPro" id="IPR009072">
    <property type="entry name" value="Histone-fold"/>
</dbReference>
<dbReference type="EMBL" id="LASV01000308">
    <property type="protein sequence ID" value="KKA19878.1"/>
    <property type="molecule type" value="Genomic_DNA"/>
</dbReference>
<feature type="compositionally biased region" description="Polar residues" evidence="1">
    <location>
        <begin position="95"/>
        <end position="109"/>
    </location>
</feature>
<organism evidence="2 3">
    <name type="scientific">Rasamsonia emersonii (strain ATCC 16479 / CBS 393.64 / IMI 116815)</name>
    <dbReference type="NCBI Taxonomy" id="1408163"/>
    <lineage>
        <taxon>Eukaryota</taxon>
        <taxon>Fungi</taxon>
        <taxon>Dikarya</taxon>
        <taxon>Ascomycota</taxon>
        <taxon>Pezizomycotina</taxon>
        <taxon>Eurotiomycetes</taxon>
        <taxon>Eurotiomycetidae</taxon>
        <taxon>Eurotiales</taxon>
        <taxon>Trichocomaceae</taxon>
        <taxon>Rasamsonia</taxon>
    </lineage>
</organism>
<dbReference type="GeneID" id="25318453"/>
<dbReference type="AlphaFoldDB" id="A0A0F4YQH6"/>
<comment type="caution">
    <text evidence="2">The sequence shown here is derived from an EMBL/GenBank/DDBJ whole genome shotgun (WGS) entry which is preliminary data.</text>
</comment>
<keyword evidence="3" id="KW-1185">Reference proteome</keyword>
<dbReference type="RefSeq" id="XP_013326490.1">
    <property type="nucleotide sequence ID" value="XM_013471036.1"/>
</dbReference>
<reference evidence="2 3" key="1">
    <citation type="submission" date="2015-04" db="EMBL/GenBank/DDBJ databases">
        <authorList>
            <person name="Heijne W.H."/>
            <person name="Fedorova N.D."/>
            <person name="Nierman W.C."/>
            <person name="Vollebregt A.W."/>
            <person name="Zhao Z."/>
            <person name="Wu L."/>
            <person name="Kumar M."/>
            <person name="Stam H."/>
            <person name="van den Berg M.A."/>
            <person name="Pel H.J."/>
        </authorList>
    </citation>
    <scope>NUCLEOTIDE SEQUENCE [LARGE SCALE GENOMIC DNA]</scope>
    <source>
        <strain evidence="2 3">CBS 393.64</strain>
    </source>
</reference>
<dbReference type="Proteomes" id="UP000053958">
    <property type="component" value="Unassembled WGS sequence"/>
</dbReference>
<name>A0A0F4YQH6_RASE3</name>
<protein>
    <recommendedName>
        <fullName evidence="4">CBF/NF-Y family transcription factor</fullName>
    </recommendedName>
</protein>
<feature type="region of interest" description="Disordered" evidence="1">
    <location>
        <begin position="83"/>
        <end position="163"/>
    </location>
</feature>
<feature type="compositionally biased region" description="Polar residues" evidence="1">
    <location>
        <begin position="117"/>
        <end position="140"/>
    </location>
</feature>